<gene>
    <name evidence="1" type="ORF">FS935_15785</name>
</gene>
<accession>A0A5C6W273</accession>
<organism evidence="1 2">
    <name type="scientific">Metabacillus litoralis</name>
    <dbReference type="NCBI Taxonomy" id="152268"/>
    <lineage>
        <taxon>Bacteria</taxon>
        <taxon>Bacillati</taxon>
        <taxon>Bacillota</taxon>
        <taxon>Bacilli</taxon>
        <taxon>Bacillales</taxon>
        <taxon>Bacillaceae</taxon>
        <taxon>Metabacillus</taxon>
    </lineage>
</organism>
<evidence type="ECO:0000313" key="2">
    <source>
        <dbReference type="Proteomes" id="UP000321363"/>
    </source>
</evidence>
<comment type="caution">
    <text evidence="1">The sequence shown here is derived from an EMBL/GenBank/DDBJ whole genome shotgun (WGS) entry which is preliminary data.</text>
</comment>
<dbReference type="Proteomes" id="UP000321363">
    <property type="component" value="Unassembled WGS sequence"/>
</dbReference>
<dbReference type="EMBL" id="VOQF01000008">
    <property type="protein sequence ID" value="TXC89822.1"/>
    <property type="molecule type" value="Genomic_DNA"/>
</dbReference>
<dbReference type="InterPro" id="IPR020355">
    <property type="entry name" value="Uncharacterised_YhcU"/>
</dbReference>
<dbReference type="Pfam" id="PF17326">
    <property type="entry name" value="DUF5365"/>
    <property type="match status" value="1"/>
</dbReference>
<name>A0A5C6W273_9BACI</name>
<evidence type="ECO:0000313" key="1">
    <source>
        <dbReference type="EMBL" id="TXC89822.1"/>
    </source>
</evidence>
<protein>
    <recommendedName>
        <fullName evidence="3">YhcU family protein</fullName>
    </recommendedName>
</protein>
<proteinExistence type="predicted"/>
<reference evidence="1 2" key="1">
    <citation type="journal article" date="2005" name="Int. J. Syst. Evol. Microbiol.">
        <title>Bacillus litoralis sp. nov., isolated from a tidal flat of the Yellow Sea in Korea.</title>
        <authorList>
            <person name="Yoon J.H."/>
            <person name="Oh T.K."/>
        </authorList>
    </citation>
    <scope>NUCLEOTIDE SEQUENCE [LARGE SCALE GENOMIC DNA]</scope>
    <source>
        <strain evidence="1 2">SW-211</strain>
    </source>
</reference>
<evidence type="ECO:0008006" key="3">
    <source>
        <dbReference type="Google" id="ProtNLM"/>
    </source>
</evidence>
<keyword evidence="2" id="KW-1185">Reference proteome</keyword>
<sequence>MKLNILVVLIGEKRVIYLKVVVASTEEQENHIAELVDQIFTEILPKFFPDDKIMELKEQKVLQPQETDQFYNGTLKDAFHIISSLQAVIAVLDLIEDCRHEKEYQEMFERNCQTLNEYGYFFPFSFTQFREAESQIGEFSQFIKPANTWLV</sequence>
<dbReference type="RefSeq" id="WP_146949620.1">
    <property type="nucleotide sequence ID" value="NZ_VOQF01000008.1"/>
</dbReference>
<dbReference type="OrthoDB" id="2966549at2"/>
<dbReference type="AlphaFoldDB" id="A0A5C6W273"/>